<dbReference type="GO" id="GO:0016747">
    <property type="term" value="F:acyltransferase activity, transferring groups other than amino-acyl groups"/>
    <property type="evidence" value="ECO:0007669"/>
    <property type="project" value="InterPro"/>
</dbReference>
<evidence type="ECO:0000313" key="4">
    <source>
        <dbReference type="EMBL" id="MCP8968955.1"/>
    </source>
</evidence>
<gene>
    <name evidence="4" type="ORF">NK662_10435</name>
</gene>
<name>A0AA41X9R1_9BACI</name>
<feature type="domain" description="N-acetyltransferase" evidence="3">
    <location>
        <begin position="1"/>
        <end position="155"/>
    </location>
</feature>
<dbReference type="InterPro" id="IPR050680">
    <property type="entry name" value="YpeA/RimI_acetyltransf"/>
</dbReference>
<dbReference type="SUPFAM" id="SSF55729">
    <property type="entry name" value="Acyl-CoA N-acyltransferases (Nat)"/>
    <property type="match status" value="1"/>
</dbReference>
<dbReference type="AlphaFoldDB" id="A0AA41X9R1"/>
<dbReference type="Pfam" id="PF00583">
    <property type="entry name" value="Acetyltransf_1"/>
    <property type="match status" value="1"/>
</dbReference>
<dbReference type="CDD" id="cd04301">
    <property type="entry name" value="NAT_SF"/>
    <property type="match status" value="1"/>
</dbReference>
<keyword evidence="2" id="KW-0012">Acyltransferase</keyword>
<reference evidence="4" key="1">
    <citation type="submission" date="2022-07" db="EMBL/GenBank/DDBJ databases">
        <authorList>
            <person name="Li W.-J."/>
            <person name="Deng Q.-Q."/>
        </authorList>
    </citation>
    <scope>NUCLEOTIDE SEQUENCE</scope>
    <source>
        <strain evidence="4">SYSU M60031</strain>
    </source>
</reference>
<dbReference type="Proteomes" id="UP001156102">
    <property type="component" value="Unassembled WGS sequence"/>
</dbReference>
<dbReference type="PROSITE" id="PS51186">
    <property type="entry name" value="GNAT"/>
    <property type="match status" value="1"/>
</dbReference>
<dbReference type="PANTHER" id="PTHR43420">
    <property type="entry name" value="ACETYLTRANSFERASE"/>
    <property type="match status" value="1"/>
</dbReference>
<comment type="caution">
    <text evidence="4">The sequence shown here is derived from an EMBL/GenBank/DDBJ whole genome shotgun (WGS) entry which is preliminary data.</text>
</comment>
<keyword evidence="5" id="KW-1185">Reference proteome</keyword>
<evidence type="ECO:0000256" key="1">
    <source>
        <dbReference type="ARBA" id="ARBA00022679"/>
    </source>
</evidence>
<protein>
    <submittedName>
        <fullName evidence="4">GNAT family N-acetyltransferase</fullName>
    </submittedName>
</protein>
<dbReference type="Gene3D" id="3.40.630.30">
    <property type="match status" value="1"/>
</dbReference>
<dbReference type="RefSeq" id="WP_254758861.1">
    <property type="nucleotide sequence ID" value="NZ_JANCLT010000004.1"/>
</dbReference>
<evidence type="ECO:0000313" key="5">
    <source>
        <dbReference type="Proteomes" id="UP001156102"/>
    </source>
</evidence>
<accession>A0AA41X9R1</accession>
<proteinExistence type="predicted"/>
<dbReference type="EMBL" id="JANCLT010000004">
    <property type="protein sequence ID" value="MCP8968955.1"/>
    <property type="molecule type" value="Genomic_DNA"/>
</dbReference>
<sequence length="155" mass="18401">MRFKTIDVKRDRGLIVQFRRDSYVVSFGSDEAFGDEDAYVKRIEERARRFPKGQVLVEEAGDTIGQLELQIVEYEGREIGYVNLYYLVPAYRGRGVGKQLVEYAERFFRKHRVQEYHLRVASTNERAIRFYIKHGMTKLKEEASDNPVWRMQKQL</sequence>
<organism evidence="4 5">
    <name type="scientific">Ectobacillus ponti</name>
    <dbReference type="NCBI Taxonomy" id="2961894"/>
    <lineage>
        <taxon>Bacteria</taxon>
        <taxon>Bacillati</taxon>
        <taxon>Bacillota</taxon>
        <taxon>Bacilli</taxon>
        <taxon>Bacillales</taxon>
        <taxon>Bacillaceae</taxon>
        <taxon>Ectobacillus</taxon>
    </lineage>
</organism>
<dbReference type="InterPro" id="IPR000182">
    <property type="entry name" value="GNAT_dom"/>
</dbReference>
<evidence type="ECO:0000256" key="2">
    <source>
        <dbReference type="ARBA" id="ARBA00023315"/>
    </source>
</evidence>
<keyword evidence="1" id="KW-0808">Transferase</keyword>
<dbReference type="InterPro" id="IPR016181">
    <property type="entry name" value="Acyl_CoA_acyltransferase"/>
</dbReference>
<evidence type="ECO:0000259" key="3">
    <source>
        <dbReference type="PROSITE" id="PS51186"/>
    </source>
</evidence>